<feature type="transmembrane region" description="Helical" evidence="1">
    <location>
        <begin position="6"/>
        <end position="31"/>
    </location>
</feature>
<evidence type="ECO:0000313" key="3">
    <source>
        <dbReference type="Proteomes" id="UP000244090"/>
    </source>
</evidence>
<evidence type="ECO:0000256" key="1">
    <source>
        <dbReference type="SAM" id="Phobius"/>
    </source>
</evidence>
<evidence type="ECO:0000313" key="2">
    <source>
        <dbReference type="EMBL" id="PTX62104.1"/>
    </source>
</evidence>
<dbReference type="Proteomes" id="UP000244090">
    <property type="component" value="Unassembled WGS sequence"/>
</dbReference>
<organism evidence="2 3">
    <name type="scientific">Kordia periserrulae</name>
    <dbReference type="NCBI Taxonomy" id="701523"/>
    <lineage>
        <taxon>Bacteria</taxon>
        <taxon>Pseudomonadati</taxon>
        <taxon>Bacteroidota</taxon>
        <taxon>Flavobacteriia</taxon>
        <taxon>Flavobacteriales</taxon>
        <taxon>Flavobacteriaceae</taxon>
        <taxon>Kordia</taxon>
    </lineage>
</organism>
<keyword evidence="1" id="KW-0472">Membrane</keyword>
<feature type="transmembrane region" description="Helical" evidence="1">
    <location>
        <begin position="67"/>
        <end position="87"/>
    </location>
</feature>
<protein>
    <submittedName>
        <fullName evidence="2">Putative membrane protein</fullName>
    </submittedName>
</protein>
<keyword evidence="1" id="KW-1133">Transmembrane helix</keyword>
<reference evidence="2 3" key="1">
    <citation type="submission" date="2018-04" db="EMBL/GenBank/DDBJ databases">
        <title>Genomic Encyclopedia of Archaeal and Bacterial Type Strains, Phase II (KMG-II): from individual species to whole genera.</title>
        <authorList>
            <person name="Goeker M."/>
        </authorList>
    </citation>
    <scope>NUCLEOTIDE SEQUENCE [LARGE SCALE GENOMIC DNA]</scope>
    <source>
        <strain evidence="2 3">DSM 25731</strain>
    </source>
</reference>
<gene>
    <name evidence="2" type="ORF">C8N46_103202</name>
</gene>
<dbReference type="EMBL" id="QBKT01000003">
    <property type="protein sequence ID" value="PTX62104.1"/>
    <property type="molecule type" value="Genomic_DNA"/>
</dbReference>
<feature type="transmembrane region" description="Helical" evidence="1">
    <location>
        <begin position="99"/>
        <end position="117"/>
    </location>
</feature>
<comment type="caution">
    <text evidence="2">The sequence shown here is derived from an EMBL/GenBank/DDBJ whole genome shotgun (WGS) entry which is preliminary data.</text>
</comment>
<proteinExistence type="predicted"/>
<keyword evidence="3" id="KW-1185">Reference proteome</keyword>
<name>A0A2T6C197_9FLAO</name>
<dbReference type="PANTHER" id="PTHR36974">
    <property type="entry name" value="MEMBRANE PROTEIN-RELATED"/>
    <property type="match status" value="1"/>
</dbReference>
<dbReference type="AlphaFoldDB" id="A0A2T6C197"/>
<sequence>MPETSLTSLYIMAAIYIVAGIFHFVTPTIFLKITPKWVPKPKVVNVLVGSIEIGLGVALLFPETRSYAAIGIIALLIAVFPANWKYYQIVKRKKQQVQIIIALIRLPIQALLIYWAYVFV</sequence>
<dbReference type="OrthoDB" id="327939at2"/>
<dbReference type="PANTHER" id="PTHR36974:SF1">
    <property type="entry name" value="DOXX FAMILY MEMBRANE PROTEIN"/>
    <property type="match status" value="1"/>
</dbReference>
<feature type="transmembrane region" description="Helical" evidence="1">
    <location>
        <begin position="43"/>
        <end position="61"/>
    </location>
</feature>
<accession>A0A2T6C197</accession>
<dbReference type="RefSeq" id="WP_108114323.1">
    <property type="nucleotide sequence ID" value="NZ_QBKT01000003.1"/>
</dbReference>
<keyword evidence="1" id="KW-0812">Transmembrane</keyword>